<dbReference type="EMBL" id="CAJNOJ010000861">
    <property type="protein sequence ID" value="CAF1529565.1"/>
    <property type="molecule type" value="Genomic_DNA"/>
</dbReference>
<evidence type="ECO:0000313" key="4">
    <source>
        <dbReference type="EMBL" id="CAF1529565.1"/>
    </source>
</evidence>
<feature type="repeat" description="NHL" evidence="2">
    <location>
        <begin position="65"/>
        <end position="91"/>
    </location>
</feature>
<proteinExistence type="predicted"/>
<protein>
    <submittedName>
        <fullName evidence="4">Uncharacterized protein</fullName>
    </submittedName>
</protein>
<feature type="non-terminal residue" evidence="4">
    <location>
        <position position="1"/>
    </location>
</feature>
<evidence type="ECO:0000256" key="2">
    <source>
        <dbReference type="PROSITE-ProRule" id="PRU00504"/>
    </source>
</evidence>
<accession>A0A815V9H1</accession>
<dbReference type="SUPFAM" id="SSF101898">
    <property type="entry name" value="NHL repeat"/>
    <property type="match status" value="1"/>
</dbReference>
<dbReference type="InterPro" id="IPR001258">
    <property type="entry name" value="NHL_repeat"/>
</dbReference>
<sequence>MGGNGAPKTISLNCPTDVMLDANGNLFILDACDNRIVGSGPNGFQCIIGCSNSGGSAANQILKSQSMAFDSYGNIYVADYGNARIQLFTLSNILWDDTTTDTTTDTSQTVSQQSTTETQK</sequence>
<organism evidence="4 5">
    <name type="scientific">Adineta ricciae</name>
    <name type="common">Rotifer</name>
    <dbReference type="NCBI Taxonomy" id="249248"/>
    <lineage>
        <taxon>Eukaryota</taxon>
        <taxon>Metazoa</taxon>
        <taxon>Spiralia</taxon>
        <taxon>Gnathifera</taxon>
        <taxon>Rotifera</taxon>
        <taxon>Eurotatoria</taxon>
        <taxon>Bdelloidea</taxon>
        <taxon>Adinetida</taxon>
        <taxon>Adinetidae</taxon>
        <taxon>Adineta</taxon>
    </lineage>
</organism>
<evidence type="ECO:0000256" key="3">
    <source>
        <dbReference type="SAM" id="MobiDB-lite"/>
    </source>
</evidence>
<reference evidence="4" key="1">
    <citation type="submission" date="2021-02" db="EMBL/GenBank/DDBJ databases">
        <authorList>
            <person name="Nowell W R."/>
        </authorList>
    </citation>
    <scope>NUCLEOTIDE SEQUENCE</scope>
</reference>
<evidence type="ECO:0000313" key="5">
    <source>
        <dbReference type="Proteomes" id="UP000663852"/>
    </source>
</evidence>
<dbReference type="Gene3D" id="2.120.10.30">
    <property type="entry name" value="TolB, C-terminal domain"/>
    <property type="match status" value="1"/>
</dbReference>
<dbReference type="PROSITE" id="PS51125">
    <property type="entry name" value="NHL"/>
    <property type="match status" value="1"/>
</dbReference>
<keyword evidence="1" id="KW-0677">Repeat</keyword>
<name>A0A815V9H1_ADIRI</name>
<evidence type="ECO:0000256" key="1">
    <source>
        <dbReference type="ARBA" id="ARBA00022737"/>
    </source>
</evidence>
<dbReference type="Proteomes" id="UP000663852">
    <property type="component" value="Unassembled WGS sequence"/>
</dbReference>
<dbReference type="AlphaFoldDB" id="A0A815V9H1"/>
<feature type="region of interest" description="Disordered" evidence="3">
    <location>
        <begin position="101"/>
        <end position="120"/>
    </location>
</feature>
<comment type="caution">
    <text evidence="4">The sequence shown here is derived from an EMBL/GenBank/DDBJ whole genome shotgun (WGS) entry which is preliminary data.</text>
</comment>
<gene>
    <name evidence="4" type="ORF">EDS130_LOCUS44462</name>
</gene>
<dbReference type="OrthoDB" id="10044505at2759"/>
<dbReference type="InterPro" id="IPR011042">
    <property type="entry name" value="6-blade_b-propeller_TolB-like"/>
</dbReference>